<dbReference type="InterPro" id="IPR058163">
    <property type="entry name" value="LysR-type_TF_proteobact-type"/>
</dbReference>
<dbReference type="Proteomes" id="UP000294444">
    <property type="component" value="Chromosome"/>
</dbReference>
<accession>A0A4P7CJN6</accession>
<keyword evidence="3" id="KW-0238">DNA-binding</keyword>
<dbReference type="InterPro" id="IPR000847">
    <property type="entry name" value="LysR_HTH_N"/>
</dbReference>
<dbReference type="RefSeq" id="WP_162856674.1">
    <property type="nucleotide sequence ID" value="NZ_CP038145.1"/>
</dbReference>
<dbReference type="GO" id="GO:0006351">
    <property type="term" value="P:DNA-templated transcription"/>
    <property type="evidence" value="ECO:0007669"/>
    <property type="project" value="TreeGrafter"/>
</dbReference>
<comment type="similarity">
    <text evidence="1">Belongs to the LysR transcriptional regulatory family.</text>
</comment>
<dbReference type="GO" id="GO:0043565">
    <property type="term" value="F:sequence-specific DNA binding"/>
    <property type="evidence" value="ECO:0007669"/>
    <property type="project" value="TreeGrafter"/>
</dbReference>
<dbReference type="EMBL" id="CP038145">
    <property type="protein sequence ID" value="QBQ63822.1"/>
    <property type="molecule type" value="Genomic_DNA"/>
</dbReference>
<dbReference type="KEGG" id="aio:EXH44_06015"/>
<evidence type="ECO:0000256" key="2">
    <source>
        <dbReference type="ARBA" id="ARBA00023015"/>
    </source>
</evidence>
<dbReference type="AlphaFoldDB" id="A0A4P7CJN6"/>
<keyword evidence="4" id="KW-0804">Transcription</keyword>
<organism evidence="6 7">
    <name type="scientific">Actinobacillus indolicus</name>
    <dbReference type="NCBI Taxonomy" id="51049"/>
    <lineage>
        <taxon>Bacteria</taxon>
        <taxon>Pseudomonadati</taxon>
        <taxon>Pseudomonadota</taxon>
        <taxon>Gammaproteobacteria</taxon>
        <taxon>Pasteurellales</taxon>
        <taxon>Pasteurellaceae</taxon>
        <taxon>Actinobacillus</taxon>
    </lineage>
</organism>
<dbReference type="Gene3D" id="3.40.190.290">
    <property type="match status" value="1"/>
</dbReference>
<feature type="domain" description="HTH lysR-type" evidence="5">
    <location>
        <begin position="1"/>
        <end position="59"/>
    </location>
</feature>
<dbReference type="PANTHER" id="PTHR30537">
    <property type="entry name" value="HTH-TYPE TRANSCRIPTIONAL REGULATOR"/>
    <property type="match status" value="1"/>
</dbReference>
<sequence length="300" mass="34503">MNRLDALKIFCSVAETLQFRNSAHRLAVSPQVITRTISELEKELGEVLFQRSTRQVKLTDFGKQFLPQAQQLLADSERLFSKESLIADQHIAGLVRIAVPDMALMREVLAELWDKLADYPDLMIDWRSDLGLVDVVDEQIDVGIRFGTPEDSRLIIKKVGTAEDCIVASPKLIEKVGKPQDWYSLQRHYPLSALVNQNTGRVWSWYLSNQHQFAPTKPKFVSNHMENELIGVLKGQAFGCLPRLMCQPYLLTGELVELFPEMERKQWIAYVYRPQRTVTHPRVKLVFDMLAEILERKLVI</sequence>
<dbReference type="InterPro" id="IPR005119">
    <property type="entry name" value="LysR_subst-bd"/>
</dbReference>
<keyword evidence="7" id="KW-1185">Reference proteome</keyword>
<proteinExistence type="inferred from homology"/>
<dbReference type="Pfam" id="PF00126">
    <property type="entry name" value="HTH_1"/>
    <property type="match status" value="1"/>
</dbReference>
<dbReference type="FunFam" id="1.10.10.10:FF:000001">
    <property type="entry name" value="LysR family transcriptional regulator"/>
    <property type="match status" value="1"/>
</dbReference>
<evidence type="ECO:0000256" key="4">
    <source>
        <dbReference type="ARBA" id="ARBA00023163"/>
    </source>
</evidence>
<keyword evidence="2" id="KW-0805">Transcription regulation</keyword>
<evidence type="ECO:0000313" key="6">
    <source>
        <dbReference type="EMBL" id="QBQ63822.1"/>
    </source>
</evidence>
<dbReference type="SUPFAM" id="SSF53850">
    <property type="entry name" value="Periplasmic binding protein-like II"/>
    <property type="match status" value="1"/>
</dbReference>
<evidence type="ECO:0000256" key="1">
    <source>
        <dbReference type="ARBA" id="ARBA00009437"/>
    </source>
</evidence>
<dbReference type="PROSITE" id="PS50931">
    <property type="entry name" value="HTH_LYSR"/>
    <property type="match status" value="1"/>
</dbReference>
<name>A0A4P7CJN6_9PAST</name>
<evidence type="ECO:0000313" key="7">
    <source>
        <dbReference type="Proteomes" id="UP000294444"/>
    </source>
</evidence>
<protein>
    <submittedName>
        <fullName evidence="6">LysR family transcriptional regulator</fullName>
    </submittedName>
</protein>
<evidence type="ECO:0000256" key="3">
    <source>
        <dbReference type="ARBA" id="ARBA00023125"/>
    </source>
</evidence>
<gene>
    <name evidence="6" type="ORF">EXH44_06015</name>
</gene>
<reference evidence="6 7" key="1">
    <citation type="submission" date="2019-03" db="EMBL/GenBank/DDBJ databases">
        <authorList>
            <person name="Che Y."/>
            <person name="Zhou L."/>
        </authorList>
    </citation>
    <scope>NUCLEOTIDE SEQUENCE [LARGE SCALE GENOMIC DNA]</scope>
    <source>
        <strain evidence="6 7">AIFJ1607</strain>
    </source>
</reference>
<evidence type="ECO:0000259" key="5">
    <source>
        <dbReference type="PROSITE" id="PS50931"/>
    </source>
</evidence>
<dbReference type="PANTHER" id="PTHR30537:SF5">
    <property type="entry name" value="HTH-TYPE TRANSCRIPTIONAL ACTIVATOR TTDR-RELATED"/>
    <property type="match status" value="1"/>
</dbReference>
<dbReference type="CDD" id="cd08422">
    <property type="entry name" value="PBP2_CrgA_like"/>
    <property type="match status" value="1"/>
</dbReference>
<dbReference type="GO" id="GO:0003700">
    <property type="term" value="F:DNA-binding transcription factor activity"/>
    <property type="evidence" value="ECO:0007669"/>
    <property type="project" value="InterPro"/>
</dbReference>
<dbReference type="SUPFAM" id="SSF46785">
    <property type="entry name" value="Winged helix' DNA-binding domain"/>
    <property type="match status" value="1"/>
</dbReference>
<dbReference type="InterPro" id="IPR036388">
    <property type="entry name" value="WH-like_DNA-bd_sf"/>
</dbReference>
<dbReference type="Pfam" id="PF03466">
    <property type="entry name" value="LysR_substrate"/>
    <property type="match status" value="1"/>
</dbReference>
<dbReference type="Gene3D" id="1.10.10.10">
    <property type="entry name" value="Winged helix-like DNA-binding domain superfamily/Winged helix DNA-binding domain"/>
    <property type="match status" value="1"/>
</dbReference>
<dbReference type="InterPro" id="IPR036390">
    <property type="entry name" value="WH_DNA-bd_sf"/>
</dbReference>